<proteinExistence type="predicted"/>
<reference evidence="1" key="1">
    <citation type="submission" date="2019-08" db="EMBL/GenBank/DDBJ databases">
        <authorList>
            <person name="Kucharzyk K."/>
            <person name="Murdoch R.W."/>
            <person name="Higgins S."/>
            <person name="Loffler F."/>
        </authorList>
    </citation>
    <scope>NUCLEOTIDE SEQUENCE</scope>
</reference>
<organism evidence="1">
    <name type="scientific">bioreactor metagenome</name>
    <dbReference type="NCBI Taxonomy" id="1076179"/>
    <lineage>
        <taxon>unclassified sequences</taxon>
        <taxon>metagenomes</taxon>
        <taxon>ecological metagenomes</taxon>
    </lineage>
</organism>
<comment type="caution">
    <text evidence="1">The sequence shown here is derived from an EMBL/GenBank/DDBJ whole genome shotgun (WGS) entry which is preliminary data.</text>
</comment>
<accession>A0A645IPA0</accession>
<dbReference type="EMBL" id="VSSQ01119807">
    <property type="protein sequence ID" value="MPN53067.1"/>
    <property type="molecule type" value="Genomic_DNA"/>
</dbReference>
<evidence type="ECO:0000313" key="1">
    <source>
        <dbReference type="EMBL" id="MPN53067.1"/>
    </source>
</evidence>
<dbReference type="AlphaFoldDB" id="A0A645IPA0"/>
<gene>
    <name evidence="1" type="ORF">SDC9_200730</name>
</gene>
<name>A0A645IPA0_9ZZZZ</name>
<sequence>MGNRKWGNAYVIYAKLLSCIKDPYVFRFHGPYAAVQCLPGPGIGIDGYVKLSGHSPHAFHMV</sequence>
<protein>
    <submittedName>
        <fullName evidence="1">Uncharacterized protein</fullName>
    </submittedName>
</protein>